<dbReference type="SUPFAM" id="SSF81321">
    <property type="entry name" value="Family A G protein-coupled receptor-like"/>
    <property type="match status" value="1"/>
</dbReference>
<organism evidence="2">
    <name type="scientific">Diabrotica virgifera virgifera</name>
    <name type="common">western corn rootworm</name>
    <dbReference type="NCBI Taxonomy" id="50390"/>
    <lineage>
        <taxon>Eukaryota</taxon>
        <taxon>Metazoa</taxon>
        <taxon>Ecdysozoa</taxon>
        <taxon>Arthropoda</taxon>
        <taxon>Hexapoda</taxon>
        <taxon>Insecta</taxon>
        <taxon>Pterygota</taxon>
        <taxon>Neoptera</taxon>
        <taxon>Endopterygota</taxon>
        <taxon>Coleoptera</taxon>
        <taxon>Polyphaga</taxon>
        <taxon>Cucujiformia</taxon>
        <taxon>Chrysomeloidea</taxon>
        <taxon>Chrysomelidae</taxon>
        <taxon>Galerucinae</taxon>
        <taxon>Diabroticina</taxon>
        <taxon>Diabroticites</taxon>
        <taxon>Diabrotica</taxon>
    </lineage>
</organism>
<sequence length="331" mass="39082">MATPFSNLSYDEPIDNVFENEDEADWERFYTWMSKVSIFITITEIIKFFLILGALGINIYFIVIVCRNKNLKTIKANRYLMHCSLFNLLMWVTEPIYAILMTVFRLYRYFGWGMYCIDRQFETIGVIGMFLCMFGIGLEWLLAVNKINMKPFIQKFYDHSILIVYLLCIMKAIIDSIICHHSFDIRTNYIEHVLLFGLLAFAIYCNIKKKNLKAKNSYLLSVINLFVFLWIPLYCYDILYDVTRYNFTMKFILRVTDFIPEYLAYGSPIVIFIWLGRINKYFKVAYRKSCSCCTCCRAISDYSGDDETFEDSEEIEHVKNVENLSNNATLL</sequence>
<dbReference type="AlphaFoldDB" id="A0A6P7GUE2"/>
<dbReference type="RefSeq" id="XP_028153381.1">
    <property type="nucleotide sequence ID" value="XM_028297580.1"/>
</dbReference>
<keyword evidence="1" id="KW-0812">Transmembrane</keyword>
<protein>
    <submittedName>
        <fullName evidence="2">Uncharacterized protein LOC114346845</fullName>
    </submittedName>
</protein>
<feature type="transmembrane region" description="Helical" evidence="1">
    <location>
        <begin position="189"/>
        <end position="207"/>
    </location>
</feature>
<keyword evidence="1" id="KW-0472">Membrane</keyword>
<feature type="transmembrane region" description="Helical" evidence="1">
    <location>
        <begin position="124"/>
        <end position="142"/>
    </location>
</feature>
<name>A0A6P7GUE2_DIAVI</name>
<gene>
    <name evidence="2" type="primary">LOC114346845</name>
</gene>
<accession>A0A6P7GUE2</accession>
<feature type="transmembrane region" description="Helical" evidence="1">
    <location>
        <begin position="162"/>
        <end position="183"/>
    </location>
</feature>
<feature type="transmembrane region" description="Helical" evidence="1">
    <location>
        <begin position="219"/>
        <end position="239"/>
    </location>
</feature>
<reference evidence="2" key="1">
    <citation type="submission" date="2025-08" db="UniProtKB">
        <authorList>
            <consortium name="RefSeq"/>
        </authorList>
    </citation>
    <scope>IDENTIFICATION</scope>
    <source>
        <tissue evidence="2">Whole insect</tissue>
    </source>
</reference>
<feature type="transmembrane region" description="Helical" evidence="1">
    <location>
        <begin position="259"/>
        <end position="278"/>
    </location>
</feature>
<feature type="transmembrane region" description="Helical" evidence="1">
    <location>
        <begin position="36"/>
        <end position="64"/>
    </location>
</feature>
<evidence type="ECO:0000256" key="1">
    <source>
        <dbReference type="SAM" id="Phobius"/>
    </source>
</evidence>
<proteinExistence type="predicted"/>
<evidence type="ECO:0000313" key="2">
    <source>
        <dbReference type="RefSeq" id="XP_028153381.1"/>
    </source>
</evidence>
<feature type="transmembrane region" description="Helical" evidence="1">
    <location>
        <begin position="85"/>
        <end position="104"/>
    </location>
</feature>
<keyword evidence="1" id="KW-1133">Transmembrane helix</keyword>
<dbReference type="InParanoid" id="A0A6P7GUE2"/>